<dbReference type="PIRSF" id="PIRSF006268">
    <property type="entry name" value="ApbE"/>
    <property type="match status" value="1"/>
</dbReference>
<dbReference type="Gene3D" id="3.10.520.10">
    <property type="entry name" value="ApbE-like domains"/>
    <property type="match status" value="1"/>
</dbReference>
<dbReference type="Proteomes" id="UP000014155">
    <property type="component" value="Unassembled WGS sequence"/>
</dbReference>
<evidence type="ECO:0000256" key="4">
    <source>
        <dbReference type="ARBA" id="ARBA00022679"/>
    </source>
</evidence>
<dbReference type="EMBL" id="AORV01000036">
    <property type="protein sequence ID" value="EMS71486.1"/>
    <property type="molecule type" value="Genomic_DNA"/>
</dbReference>
<evidence type="ECO:0000256" key="10">
    <source>
        <dbReference type="PIRNR" id="PIRNR006268"/>
    </source>
</evidence>
<dbReference type="EC" id="2.7.1.180" evidence="1 10"/>
<dbReference type="STRING" id="1195236.CTER_2592"/>
<protein>
    <recommendedName>
        <fullName evidence="2 10">FAD:protein FMN transferase</fullName>
        <ecNumber evidence="1 10">2.7.1.180</ecNumber>
    </recommendedName>
    <alternativeName>
        <fullName evidence="8 10">Flavin transferase</fullName>
    </alternativeName>
</protein>
<evidence type="ECO:0000256" key="6">
    <source>
        <dbReference type="ARBA" id="ARBA00022827"/>
    </source>
</evidence>
<comment type="caution">
    <text evidence="12">The sequence shown here is derived from an EMBL/GenBank/DDBJ whole genome shotgun (WGS) entry which is preliminary data.</text>
</comment>
<comment type="similarity">
    <text evidence="10">Belongs to the ApbE family.</text>
</comment>
<dbReference type="InterPro" id="IPR024932">
    <property type="entry name" value="ApbE"/>
</dbReference>
<dbReference type="SUPFAM" id="SSF143631">
    <property type="entry name" value="ApbE-like"/>
    <property type="match status" value="1"/>
</dbReference>
<evidence type="ECO:0000256" key="3">
    <source>
        <dbReference type="ARBA" id="ARBA00022630"/>
    </source>
</evidence>
<evidence type="ECO:0000256" key="1">
    <source>
        <dbReference type="ARBA" id="ARBA00011955"/>
    </source>
</evidence>
<evidence type="ECO:0000256" key="2">
    <source>
        <dbReference type="ARBA" id="ARBA00016337"/>
    </source>
</evidence>
<evidence type="ECO:0000256" key="8">
    <source>
        <dbReference type="ARBA" id="ARBA00031306"/>
    </source>
</evidence>
<dbReference type="AlphaFoldDB" id="S0FMC9"/>
<gene>
    <name evidence="12" type="ORF">CTER_2592</name>
</gene>
<dbReference type="RefSeq" id="WP_004626220.1">
    <property type="nucleotide sequence ID" value="NZ_AORV01000036.1"/>
</dbReference>
<dbReference type="PANTHER" id="PTHR30040">
    <property type="entry name" value="THIAMINE BIOSYNTHESIS LIPOPROTEIN APBE"/>
    <property type="match status" value="1"/>
</dbReference>
<keyword evidence="5 10" id="KW-0479">Metal-binding</keyword>
<evidence type="ECO:0000256" key="11">
    <source>
        <dbReference type="PIRSR" id="PIRSR006268-2"/>
    </source>
</evidence>
<evidence type="ECO:0000256" key="5">
    <source>
        <dbReference type="ARBA" id="ARBA00022723"/>
    </source>
</evidence>
<keyword evidence="12" id="KW-0449">Lipoprotein</keyword>
<keyword evidence="13" id="KW-1185">Reference proteome</keyword>
<accession>S0FMC9</accession>
<evidence type="ECO:0000256" key="7">
    <source>
        <dbReference type="ARBA" id="ARBA00022842"/>
    </source>
</evidence>
<dbReference type="PANTHER" id="PTHR30040:SF2">
    <property type="entry name" value="FAD:PROTEIN FMN TRANSFERASE"/>
    <property type="match status" value="1"/>
</dbReference>
<dbReference type="PATRIC" id="fig|1195236.3.peg.2911"/>
<comment type="catalytic activity">
    <reaction evidence="9 10">
        <text>L-threonyl-[protein] + FAD = FMN-L-threonyl-[protein] + AMP + H(+)</text>
        <dbReference type="Rhea" id="RHEA:36847"/>
        <dbReference type="Rhea" id="RHEA-COMP:11060"/>
        <dbReference type="Rhea" id="RHEA-COMP:11061"/>
        <dbReference type="ChEBI" id="CHEBI:15378"/>
        <dbReference type="ChEBI" id="CHEBI:30013"/>
        <dbReference type="ChEBI" id="CHEBI:57692"/>
        <dbReference type="ChEBI" id="CHEBI:74257"/>
        <dbReference type="ChEBI" id="CHEBI:456215"/>
        <dbReference type="EC" id="2.7.1.180"/>
    </reaction>
</comment>
<keyword evidence="7 10" id="KW-0460">Magnesium</keyword>
<evidence type="ECO:0000256" key="9">
    <source>
        <dbReference type="ARBA" id="ARBA00048540"/>
    </source>
</evidence>
<feature type="binding site" evidence="11">
    <location>
        <position position="269"/>
    </location>
    <ligand>
        <name>Mg(2+)</name>
        <dbReference type="ChEBI" id="CHEBI:18420"/>
    </ligand>
</feature>
<dbReference type="GO" id="GO:0046872">
    <property type="term" value="F:metal ion binding"/>
    <property type="evidence" value="ECO:0007669"/>
    <property type="project" value="UniProtKB-UniRule"/>
</dbReference>
<name>S0FMC9_RUMCE</name>
<feature type="binding site" evidence="11">
    <location>
        <position position="155"/>
    </location>
    <ligand>
        <name>Mg(2+)</name>
        <dbReference type="ChEBI" id="CHEBI:18420"/>
    </ligand>
</feature>
<comment type="cofactor">
    <cofactor evidence="11">
        <name>Mg(2+)</name>
        <dbReference type="ChEBI" id="CHEBI:18420"/>
    </cofactor>
    <cofactor evidence="11">
        <name>Mn(2+)</name>
        <dbReference type="ChEBI" id="CHEBI:29035"/>
    </cofactor>
    <text evidence="11">Magnesium. Can also use manganese.</text>
</comment>
<dbReference type="GO" id="GO:0016740">
    <property type="term" value="F:transferase activity"/>
    <property type="evidence" value="ECO:0007669"/>
    <property type="project" value="UniProtKB-UniRule"/>
</dbReference>
<dbReference type="InterPro" id="IPR003374">
    <property type="entry name" value="ApbE-like_sf"/>
</dbReference>
<evidence type="ECO:0000313" key="13">
    <source>
        <dbReference type="Proteomes" id="UP000014155"/>
    </source>
</evidence>
<feature type="binding site" evidence="11">
    <location>
        <position position="273"/>
    </location>
    <ligand>
        <name>Mg(2+)</name>
        <dbReference type="ChEBI" id="CHEBI:18420"/>
    </ligand>
</feature>
<dbReference type="eggNOG" id="COG1477">
    <property type="taxonomic scope" value="Bacteria"/>
</dbReference>
<dbReference type="Pfam" id="PF02424">
    <property type="entry name" value="ApbE"/>
    <property type="match status" value="1"/>
</dbReference>
<reference evidence="12 13" key="1">
    <citation type="journal article" date="2013" name="Genome Announc.">
        <title>Draft Genome Sequence of the Cellulolytic, Mesophilic, Anaerobic Bacterium Clostridium termitidis Strain CT1112 (DSM 5398).</title>
        <authorList>
            <person name="Lal S."/>
            <person name="Ramachandran U."/>
            <person name="Zhang X."/>
            <person name="Munir R."/>
            <person name="Sparling R."/>
            <person name="Levin D.B."/>
        </authorList>
    </citation>
    <scope>NUCLEOTIDE SEQUENCE [LARGE SCALE GENOMIC DNA]</scope>
    <source>
        <strain evidence="12 13">CT1112</strain>
    </source>
</reference>
<keyword evidence="6 10" id="KW-0274">FAD</keyword>
<sequence>MRKVICTEDKHLTDNSSLGMNTQITHRVFGRNTPEAVNSANAEMERLEKIMSRYIPESEISLINQFSGIKPVKVCDEVYRVLSYANELSGICDGLFDVTIGPLVDLWNYKHAPGVPEEADISQALSLVGYCDLLLNPSVGTAGLGKQGQSIDLGGVGKGFASDRIIEIFKCYDIVSAFTNIGGNVSALGNKPDGTPWMVGIRHPRQEGCLLGAVPVTGRSVVTSGDYERYFIDREGVRRHHILSPVTGYPAQAGLISATVISDSAMLADALSTLAFVSGLERGAGFIKRFPGTEAIMVDEHQQIYITHGLKGCFQPAVHISTKII</sequence>
<evidence type="ECO:0000313" key="12">
    <source>
        <dbReference type="EMBL" id="EMS71486.1"/>
    </source>
</evidence>
<organism evidence="12 13">
    <name type="scientific">Ruminiclostridium cellobioparum subsp. termitidis CT1112</name>
    <dbReference type="NCBI Taxonomy" id="1195236"/>
    <lineage>
        <taxon>Bacteria</taxon>
        <taxon>Bacillati</taxon>
        <taxon>Bacillota</taxon>
        <taxon>Clostridia</taxon>
        <taxon>Eubacteriales</taxon>
        <taxon>Oscillospiraceae</taxon>
        <taxon>Ruminiclostridium</taxon>
    </lineage>
</organism>
<proteinExistence type="inferred from homology"/>
<keyword evidence="3 10" id="KW-0285">Flavoprotein</keyword>
<keyword evidence="4 10" id="KW-0808">Transferase</keyword>